<dbReference type="EMBL" id="JASCZI010120862">
    <property type="protein sequence ID" value="MED6156282.1"/>
    <property type="molecule type" value="Genomic_DNA"/>
</dbReference>
<dbReference type="Proteomes" id="UP001341840">
    <property type="component" value="Unassembled WGS sequence"/>
</dbReference>
<dbReference type="InterPro" id="IPR044680">
    <property type="entry name" value="EX1/2"/>
</dbReference>
<proteinExistence type="predicted"/>
<dbReference type="PANTHER" id="PTHR33917:SF2">
    <property type="entry name" value="PROTEIN EXECUTER 2, CHLOROPLASTIC"/>
    <property type="match status" value="1"/>
</dbReference>
<dbReference type="PANTHER" id="PTHR33917">
    <property type="entry name" value="PROTEIN EXECUTER 1, CHLOROPLASTIC"/>
    <property type="match status" value="1"/>
</dbReference>
<name>A0ABU6U6I5_9FABA</name>
<accession>A0ABU6U6I5</accession>
<comment type="caution">
    <text evidence="1">The sequence shown here is derived from an EMBL/GenBank/DDBJ whole genome shotgun (WGS) entry which is preliminary data.</text>
</comment>
<evidence type="ECO:0000313" key="2">
    <source>
        <dbReference type="Proteomes" id="UP001341840"/>
    </source>
</evidence>
<keyword evidence="2" id="KW-1185">Reference proteome</keyword>
<organism evidence="1 2">
    <name type="scientific">Stylosanthes scabra</name>
    <dbReference type="NCBI Taxonomy" id="79078"/>
    <lineage>
        <taxon>Eukaryota</taxon>
        <taxon>Viridiplantae</taxon>
        <taxon>Streptophyta</taxon>
        <taxon>Embryophyta</taxon>
        <taxon>Tracheophyta</taxon>
        <taxon>Spermatophyta</taxon>
        <taxon>Magnoliopsida</taxon>
        <taxon>eudicotyledons</taxon>
        <taxon>Gunneridae</taxon>
        <taxon>Pentapetalae</taxon>
        <taxon>rosids</taxon>
        <taxon>fabids</taxon>
        <taxon>Fabales</taxon>
        <taxon>Fabaceae</taxon>
        <taxon>Papilionoideae</taxon>
        <taxon>50 kb inversion clade</taxon>
        <taxon>dalbergioids sensu lato</taxon>
        <taxon>Dalbergieae</taxon>
        <taxon>Pterocarpus clade</taxon>
        <taxon>Stylosanthes</taxon>
    </lineage>
</organism>
<gene>
    <name evidence="1" type="primary">EX2_2</name>
    <name evidence="1" type="ORF">PIB30_013088</name>
</gene>
<reference evidence="1 2" key="1">
    <citation type="journal article" date="2023" name="Plants (Basel)">
        <title>Bridging the Gap: Combining Genomics and Transcriptomics Approaches to Understand Stylosanthes scabra, an Orphan Legume from the Brazilian Caatinga.</title>
        <authorList>
            <person name="Ferreira-Neto J.R.C."/>
            <person name="da Silva M.D."/>
            <person name="Binneck E."/>
            <person name="de Melo N.F."/>
            <person name="da Silva R.H."/>
            <person name="de Melo A.L.T.M."/>
            <person name="Pandolfi V."/>
            <person name="Bustamante F.O."/>
            <person name="Brasileiro-Vidal A.C."/>
            <person name="Benko-Iseppon A.M."/>
        </authorList>
    </citation>
    <scope>NUCLEOTIDE SEQUENCE [LARGE SCALE GENOMIC DNA]</scope>
    <source>
        <tissue evidence="1">Leaves</tissue>
    </source>
</reference>
<evidence type="ECO:0000313" key="1">
    <source>
        <dbReference type="EMBL" id="MED6156282.1"/>
    </source>
</evidence>
<protein>
    <submittedName>
        <fullName evidence="1">Executer 1</fullName>
    </submittedName>
</protein>
<sequence>MVLVARPISGPQLRSTLVPITANLAPILTTICFLQSQCIRTPKRNLHCHCLPSPSSSSLEDWDWNRWTRHFSQIEHVESFASLLQFQQEDAIEREDFQEAAKVKRAITEATSADTVAEIMSLLKPVFHGRYGVRGGGGNSSVSRDWSKDAGLLSVLPYVGLGFKDKH</sequence>